<organism evidence="2 3">
    <name type="scientific">Stentor coeruleus</name>
    <dbReference type="NCBI Taxonomy" id="5963"/>
    <lineage>
        <taxon>Eukaryota</taxon>
        <taxon>Sar</taxon>
        <taxon>Alveolata</taxon>
        <taxon>Ciliophora</taxon>
        <taxon>Postciliodesmatophora</taxon>
        <taxon>Heterotrichea</taxon>
        <taxon>Heterotrichida</taxon>
        <taxon>Stentoridae</taxon>
        <taxon>Stentor</taxon>
    </lineage>
</organism>
<accession>A0A1R2ARW0</accession>
<keyword evidence="1" id="KW-1133">Transmembrane helix</keyword>
<dbReference type="AlphaFoldDB" id="A0A1R2ARW0"/>
<sequence length="259" mass="30034">MDIKAVSSTFPTDIDELVREVLKHTDDPIEVRNKLKSLKPDQWIVVRGKKFAYIVSRANKSAGLFENKTKGVKYLVYTPPYHEITPYIKDPPTSTGKWNITLVKLTPPSNEVSQKIFKFLSTIDYQDHNKSCEVIKMYCNSLEEMYWHVFIGVDFTCVLPSSEVEYLIYAKANKAQDMLDVVIFRQQGVQKKINWLGFAEGLVYLFLTLTFFLGVFGSLKCTDQSESWLCKYYWNFLYIGFAFMLSKITKMITARIKKT</sequence>
<dbReference type="EMBL" id="MPUH01001537">
    <property type="protein sequence ID" value="OMJ67249.1"/>
    <property type="molecule type" value="Genomic_DNA"/>
</dbReference>
<name>A0A1R2ARW0_9CILI</name>
<dbReference type="Proteomes" id="UP000187209">
    <property type="component" value="Unassembled WGS sequence"/>
</dbReference>
<evidence type="ECO:0000256" key="1">
    <source>
        <dbReference type="SAM" id="Phobius"/>
    </source>
</evidence>
<comment type="caution">
    <text evidence="2">The sequence shown here is derived from an EMBL/GenBank/DDBJ whole genome shotgun (WGS) entry which is preliminary data.</text>
</comment>
<gene>
    <name evidence="2" type="ORF">SteCoe_35643</name>
</gene>
<keyword evidence="1" id="KW-0472">Membrane</keyword>
<dbReference type="OrthoDB" id="10478881at2759"/>
<feature type="transmembrane region" description="Helical" evidence="1">
    <location>
        <begin position="232"/>
        <end position="249"/>
    </location>
</feature>
<evidence type="ECO:0000313" key="3">
    <source>
        <dbReference type="Proteomes" id="UP000187209"/>
    </source>
</evidence>
<reference evidence="2 3" key="1">
    <citation type="submission" date="2016-11" db="EMBL/GenBank/DDBJ databases">
        <title>The macronuclear genome of Stentor coeruleus: a giant cell with tiny introns.</title>
        <authorList>
            <person name="Slabodnick M."/>
            <person name="Ruby J.G."/>
            <person name="Reiff S.B."/>
            <person name="Swart E.C."/>
            <person name="Gosai S."/>
            <person name="Prabakaran S."/>
            <person name="Witkowska E."/>
            <person name="Larue G.E."/>
            <person name="Fisher S."/>
            <person name="Freeman R.M."/>
            <person name="Gunawardena J."/>
            <person name="Chu W."/>
            <person name="Stover N.A."/>
            <person name="Gregory B.D."/>
            <person name="Nowacki M."/>
            <person name="Derisi J."/>
            <person name="Roy S.W."/>
            <person name="Marshall W.F."/>
            <person name="Sood P."/>
        </authorList>
    </citation>
    <scope>NUCLEOTIDE SEQUENCE [LARGE SCALE GENOMIC DNA]</scope>
    <source>
        <strain evidence="2">WM001</strain>
    </source>
</reference>
<proteinExistence type="predicted"/>
<feature type="transmembrane region" description="Helical" evidence="1">
    <location>
        <begin position="195"/>
        <end position="217"/>
    </location>
</feature>
<protein>
    <submittedName>
        <fullName evidence="2">Uncharacterized protein</fullName>
    </submittedName>
</protein>
<evidence type="ECO:0000313" key="2">
    <source>
        <dbReference type="EMBL" id="OMJ67249.1"/>
    </source>
</evidence>
<keyword evidence="1" id="KW-0812">Transmembrane</keyword>
<keyword evidence="3" id="KW-1185">Reference proteome</keyword>